<protein>
    <submittedName>
        <fullName evidence="1">Uncharacterized protein</fullName>
    </submittedName>
</protein>
<dbReference type="Proteomes" id="UP000044071">
    <property type="component" value="Unassembled WGS sequence"/>
</dbReference>
<sequence length="59" mass="6442">MTRIMLWLMLTITSLGYCKNTSDLYQVGTFAAVLNGAVNGTEHLLSVAIMLNLYKGMTG</sequence>
<gene>
    <name evidence="1" type="ORF">BN59_03258</name>
</gene>
<evidence type="ECO:0000313" key="2">
    <source>
        <dbReference type="Proteomes" id="UP000044071"/>
    </source>
</evidence>
<name>A0A078L4W4_9GAMM</name>
<dbReference type="EMBL" id="CCSB01000004">
    <property type="protein sequence ID" value="CDZ78943.1"/>
    <property type="molecule type" value="Genomic_DNA"/>
</dbReference>
<evidence type="ECO:0000313" key="1">
    <source>
        <dbReference type="EMBL" id="CDZ78943.1"/>
    </source>
</evidence>
<proteinExistence type="predicted"/>
<keyword evidence="2" id="KW-1185">Reference proteome</keyword>
<reference evidence="1 2" key="1">
    <citation type="submission" date="2014-06" db="EMBL/GenBank/DDBJ databases">
        <authorList>
            <person name="Urmite Genomes Urmite Genomes"/>
        </authorList>
    </citation>
    <scope>NUCLEOTIDE SEQUENCE [LARGE SCALE GENOMIC DNA]</scope>
</reference>
<dbReference type="AlphaFoldDB" id="A0A078L4W4"/>
<dbReference type="RefSeq" id="WP_141650503.1">
    <property type="nucleotide sequence ID" value="NZ_CCVW01000004.1"/>
</dbReference>
<accession>A0A078L4W4</accession>
<organism evidence="1 2">
    <name type="scientific">Legionella massiliensis</name>
    <dbReference type="NCBI Taxonomy" id="1034943"/>
    <lineage>
        <taxon>Bacteria</taxon>
        <taxon>Pseudomonadati</taxon>
        <taxon>Pseudomonadota</taxon>
        <taxon>Gammaproteobacteria</taxon>
        <taxon>Legionellales</taxon>
        <taxon>Legionellaceae</taxon>
        <taxon>Legionella</taxon>
    </lineage>
</organism>